<name>A0A839K1A2_9FIRM</name>
<organism evidence="3 4">
    <name type="scientific">Variimorphobacter saccharofermentans</name>
    <dbReference type="NCBI Taxonomy" id="2755051"/>
    <lineage>
        <taxon>Bacteria</taxon>
        <taxon>Bacillati</taxon>
        <taxon>Bacillota</taxon>
        <taxon>Clostridia</taxon>
        <taxon>Lachnospirales</taxon>
        <taxon>Lachnospiraceae</taxon>
        <taxon>Variimorphobacter</taxon>
    </lineage>
</organism>
<protein>
    <submittedName>
        <fullName evidence="3">Serine hydrolase</fullName>
    </submittedName>
</protein>
<dbReference type="RefSeq" id="WP_228353077.1">
    <property type="nucleotide sequence ID" value="NZ_JACEGA010000001.1"/>
</dbReference>
<dbReference type="GO" id="GO:0016787">
    <property type="term" value="F:hydrolase activity"/>
    <property type="evidence" value="ECO:0007669"/>
    <property type="project" value="UniProtKB-KW"/>
</dbReference>
<evidence type="ECO:0000313" key="3">
    <source>
        <dbReference type="EMBL" id="MBB2183420.1"/>
    </source>
</evidence>
<dbReference type="AlphaFoldDB" id="A0A839K1A2"/>
<feature type="domain" description="Beta-lactamase-related" evidence="2">
    <location>
        <begin position="25"/>
        <end position="363"/>
    </location>
</feature>
<proteinExistence type="predicted"/>
<sequence>MVSLKTEYSAMDVGYDPKRVEYLTHFFEDLIEKKKILSANYCLARDGKVFANNAVGKLSFREEDSRELQPDTIQKIASITKLFTAVAIWQLVEDGRLRVNQKVGEIIEEFSFPPFDEITVAHLLSHTSGLQPDYNCFEYKYQVSQWNFIQEDKGNNWIAASLRSGLRCKPGVEWAYSTFGFVILGEIISRVSGEFANDYIMEHIVKPCGLKDTGFDYCKKEIISRMNIPHERREKQVNEVLGGTYIDTDEGTVWEKIPATGGGLYSTSYDLCRFGTMLLQGGYIDGNRILGRKAIEKMTTIYPHPDVKDYCWNAGGVYHPCGLGPDMRCNDASIYTPGTYFHEGAGGCCLIIDPTEKMVAAWFVPYINDVWCIESQFHAAAVIWSGII</sequence>
<keyword evidence="4" id="KW-1185">Reference proteome</keyword>
<evidence type="ECO:0000259" key="2">
    <source>
        <dbReference type="Pfam" id="PF00144"/>
    </source>
</evidence>
<dbReference type="InterPro" id="IPR001466">
    <property type="entry name" value="Beta-lactam-related"/>
</dbReference>
<keyword evidence="1 3" id="KW-0378">Hydrolase</keyword>
<dbReference type="SUPFAM" id="SSF56601">
    <property type="entry name" value="beta-lactamase/transpeptidase-like"/>
    <property type="match status" value="1"/>
</dbReference>
<dbReference type="InterPro" id="IPR050789">
    <property type="entry name" value="Diverse_Enzym_Activities"/>
</dbReference>
<gene>
    <name evidence="3" type="ORF">H0486_11070</name>
</gene>
<dbReference type="PANTHER" id="PTHR43283:SF11">
    <property type="entry name" value="BETA-LACTAMASE-RELATED DOMAIN-CONTAINING PROTEIN"/>
    <property type="match status" value="1"/>
</dbReference>
<dbReference type="EMBL" id="JACEGA010000001">
    <property type="protein sequence ID" value="MBB2183420.1"/>
    <property type="molecule type" value="Genomic_DNA"/>
</dbReference>
<dbReference type="Gene3D" id="3.40.710.10">
    <property type="entry name" value="DD-peptidase/beta-lactamase superfamily"/>
    <property type="match status" value="1"/>
</dbReference>
<dbReference type="Proteomes" id="UP000574276">
    <property type="component" value="Unassembled WGS sequence"/>
</dbReference>
<reference evidence="3 4" key="1">
    <citation type="submission" date="2020-07" db="EMBL/GenBank/DDBJ databases">
        <title>Characterization and genome sequencing of isolate MD1, a novel member within the family Lachnospiraceae.</title>
        <authorList>
            <person name="Rettenmaier R."/>
            <person name="Di Bello L."/>
            <person name="Zinser C."/>
            <person name="Scheitz K."/>
            <person name="Liebl W."/>
            <person name="Zverlov V."/>
        </authorList>
    </citation>
    <scope>NUCLEOTIDE SEQUENCE [LARGE SCALE GENOMIC DNA]</scope>
    <source>
        <strain evidence="3 4">MD1</strain>
    </source>
</reference>
<dbReference type="Pfam" id="PF00144">
    <property type="entry name" value="Beta-lactamase"/>
    <property type="match status" value="1"/>
</dbReference>
<dbReference type="PANTHER" id="PTHR43283">
    <property type="entry name" value="BETA-LACTAMASE-RELATED"/>
    <property type="match status" value="1"/>
</dbReference>
<evidence type="ECO:0000313" key="4">
    <source>
        <dbReference type="Proteomes" id="UP000574276"/>
    </source>
</evidence>
<dbReference type="InterPro" id="IPR012338">
    <property type="entry name" value="Beta-lactam/transpept-like"/>
</dbReference>
<comment type="caution">
    <text evidence="3">The sequence shown here is derived from an EMBL/GenBank/DDBJ whole genome shotgun (WGS) entry which is preliminary data.</text>
</comment>
<evidence type="ECO:0000256" key="1">
    <source>
        <dbReference type="ARBA" id="ARBA00022801"/>
    </source>
</evidence>
<accession>A0A839K1A2</accession>